<dbReference type="GO" id="GO:1990837">
    <property type="term" value="F:sequence-specific double-stranded DNA binding"/>
    <property type="evidence" value="ECO:0007669"/>
    <property type="project" value="TreeGrafter"/>
</dbReference>
<evidence type="ECO:0000259" key="6">
    <source>
        <dbReference type="PROSITE" id="PS50808"/>
    </source>
</evidence>
<dbReference type="Proteomes" id="UP000032141">
    <property type="component" value="Chromosome C1"/>
</dbReference>
<evidence type="ECO:0000256" key="3">
    <source>
        <dbReference type="ARBA" id="ARBA00022833"/>
    </source>
</evidence>
<keyword evidence="2 4" id="KW-0863">Zinc-finger</keyword>
<reference evidence="7" key="2">
    <citation type="submission" date="2015-03" db="UniProtKB">
        <authorList>
            <consortium name="EnsemblPlants"/>
        </authorList>
    </citation>
    <scope>IDENTIFICATION</scope>
</reference>
<dbReference type="GO" id="GO:0008270">
    <property type="term" value="F:zinc ion binding"/>
    <property type="evidence" value="ECO:0007669"/>
    <property type="project" value="UniProtKB-KW"/>
</dbReference>
<sequence>MASCDDGSESELDKSADEVETPISRKKSKHKKPEGASGSRSENKRTSKVWEHFTRKKEDNDRTICNYCGKEMACATKSGTTSLKKHVTLSCKSYQAWQTVNK</sequence>
<proteinExistence type="predicted"/>
<dbReference type="AlphaFoldDB" id="A0A0D3A604"/>
<dbReference type="PANTHER" id="PTHR34396">
    <property type="entry name" value="OS03G0264950 PROTEIN-RELATED"/>
    <property type="match status" value="1"/>
</dbReference>
<keyword evidence="3" id="KW-0862">Zinc</keyword>
<dbReference type="EnsemblPlants" id="Bo1g039120.1">
    <property type="protein sequence ID" value="Bo1g039120.1"/>
    <property type="gene ID" value="Bo1g039120"/>
</dbReference>
<dbReference type="PANTHER" id="PTHR34396:SF27">
    <property type="entry name" value="OS08G0208700 PROTEIN"/>
    <property type="match status" value="1"/>
</dbReference>
<evidence type="ECO:0000256" key="1">
    <source>
        <dbReference type="ARBA" id="ARBA00022723"/>
    </source>
</evidence>
<dbReference type="eggNOG" id="KOG1121">
    <property type="taxonomic scope" value="Eukaryota"/>
</dbReference>
<evidence type="ECO:0000256" key="4">
    <source>
        <dbReference type="PROSITE-ProRule" id="PRU00027"/>
    </source>
</evidence>
<evidence type="ECO:0000256" key="2">
    <source>
        <dbReference type="ARBA" id="ARBA00022771"/>
    </source>
</evidence>
<reference evidence="7 8" key="1">
    <citation type="journal article" date="2014" name="Genome Biol.">
        <title>Transcriptome and methylome profiling reveals relics of genome dominance in the mesopolyploid Brassica oleracea.</title>
        <authorList>
            <person name="Parkin I.A."/>
            <person name="Koh C."/>
            <person name="Tang H."/>
            <person name="Robinson S.J."/>
            <person name="Kagale S."/>
            <person name="Clarke W.E."/>
            <person name="Town C.D."/>
            <person name="Nixon J."/>
            <person name="Krishnakumar V."/>
            <person name="Bidwell S.L."/>
            <person name="Denoeud F."/>
            <person name="Belcram H."/>
            <person name="Links M.G."/>
            <person name="Just J."/>
            <person name="Clarke C."/>
            <person name="Bender T."/>
            <person name="Huebert T."/>
            <person name="Mason A.S."/>
            <person name="Pires J.C."/>
            <person name="Barker G."/>
            <person name="Moore J."/>
            <person name="Walley P.G."/>
            <person name="Manoli S."/>
            <person name="Batley J."/>
            <person name="Edwards D."/>
            <person name="Nelson M.N."/>
            <person name="Wang X."/>
            <person name="Paterson A.H."/>
            <person name="King G."/>
            <person name="Bancroft I."/>
            <person name="Chalhoub B."/>
            <person name="Sharpe A.G."/>
        </authorList>
    </citation>
    <scope>NUCLEOTIDE SEQUENCE</scope>
    <source>
        <strain evidence="7 8">cv. TO1000</strain>
    </source>
</reference>
<name>A0A0D3A604_BRAOL</name>
<feature type="compositionally biased region" description="Acidic residues" evidence="5">
    <location>
        <begin position="1"/>
        <end position="10"/>
    </location>
</feature>
<dbReference type="InterPro" id="IPR036236">
    <property type="entry name" value="Znf_C2H2_sf"/>
</dbReference>
<accession>A0A0D3A604</accession>
<dbReference type="InterPro" id="IPR003656">
    <property type="entry name" value="Znf_BED"/>
</dbReference>
<keyword evidence="1" id="KW-0479">Metal-binding</keyword>
<dbReference type="PROSITE" id="PS50808">
    <property type="entry name" value="ZF_BED"/>
    <property type="match status" value="1"/>
</dbReference>
<dbReference type="Gramene" id="Bo1g039120.1">
    <property type="protein sequence ID" value="Bo1g039120.1"/>
    <property type="gene ID" value="Bo1g039120"/>
</dbReference>
<dbReference type="GO" id="GO:0006357">
    <property type="term" value="P:regulation of transcription by RNA polymerase II"/>
    <property type="evidence" value="ECO:0007669"/>
    <property type="project" value="TreeGrafter"/>
</dbReference>
<keyword evidence="8" id="KW-1185">Reference proteome</keyword>
<evidence type="ECO:0000313" key="7">
    <source>
        <dbReference type="EnsemblPlants" id="Bo1g039120.1"/>
    </source>
</evidence>
<organism evidence="7 8">
    <name type="scientific">Brassica oleracea var. oleracea</name>
    <dbReference type="NCBI Taxonomy" id="109376"/>
    <lineage>
        <taxon>Eukaryota</taxon>
        <taxon>Viridiplantae</taxon>
        <taxon>Streptophyta</taxon>
        <taxon>Embryophyta</taxon>
        <taxon>Tracheophyta</taxon>
        <taxon>Spermatophyta</taxon>
        <taxon>Magnoliopsida</taxon>
        <taxon>eudicotyledons</taxon>
        <taxon>Gunneridae</taxon>
        <taxon>Pentapetalae</taxon>
        <taxon>rosids</taxon>
        <taxon>malvids</taxon>
        <taxon>Brassicales</taxon>
        <taxon>Brassicaceae</taxon>
        <taxon>Brassiceae</taxon>
        <taxon>Brassica</taxon>
    </lineage>
</organism>
<dbReference type="SMART" id="SM00614">
    <property type="entry name" value="ZnF_BED"/>
    <property type="match status" value="1"/>
</dbReference>
<evidence type="ECO:0000313" key="8">
    <source>
        <dbReference type="Proteomes" id="UP000032141"/>
    </source>
</evidence>
<feature type="compositionally biased region" description="Basic and acidic residues" evidence="5">
    <location>
        <begin position="41"/>
        <end position="51"/>
    </location>
</feature>
<protein>
    <recommendedName>
        <fullName evidence="6">BED-type domain-containing protein</fullName>
    </recommendedName>
</protein>
<feature type="region of interest" description="Disordered" evidence="5">
    <location>
        <begin position="1"/>
        <end position="51"/>
    </location>
</feature>
<evidence type="ECO:0000256" key="5">
    <source>
        <dbReference type="SAM" id="MobiDB-lite"/>
    </source>
</evidence>
<dbReference type="Pfam" id="PF02892">
    <property type="entry name" value="zf-BED"/>
    <property type="match status" value="1"/>
</dbReference>
<feature type="domain" description="BED-type" evidence="6">
    <location>
        <begin position="44"/>
        <end position="102"/>
    </location>
</feature>
<dbReference type="HOGENOM" id="CLU_2281333_0_0_1"/>
<dbReference type="SUPFAM" id="SSF57667">
    <property type="entry name" value="beta-beta-alpha zinc fingers"/>
    <property type="match status" value="1"/>
</dbReference>
<dbReference type="InterPro" id="IPR053031">
    <property type="entry name" value="Cuticle_assoc_protein"/>
</dbReference>
<dbReference type="GO" id="GO:0005634">
    <property type="term" value="C:nucleus"/>
    <property type="evidence" value="ECO:0007669"/>
    <property type="project" value="TreeGrafter"/>
</dbReference>